<dbReference type="GO" id="GO:0006542">
    <property type="term" value="P:glutamine biosynthetic process"/>
    <property type="evidence" value="ECO:0007669"/>
    <property type="project" value="InterPro"/>
</dbReference>
<evidence type="ECO:0000256" key="6">
    <source>
        <dbReference type="PROSITE-ProRule" id="PRU01330"/>
    </source>
</evidence>
<evidence type="ECO:0000256" key="7">
    <source>
        <dbReference type="RuleBase" id="RU000384"/>
    </source>
</evidence>
<evidence type="ECO:0000256" key="3">
    <source>
        <dbReference type="ARBA" id="ARBA00021364"/>
    </source>
</evidence>
<accession>A0A0G1CAY3</accession>
<gene>
    <name evidence="10" type="ORF">UV09_C0013G0026</name>
</gene>
<evidence type="ECO:0000313" key="10">
    <source>
        <dbReference type="EMBL" id="KKS46793.1"/>
    </source>
</evidence>
<feature type="domain" description="GS catalytic" evidence="9">
    <location>
        <begin position="110"/>
        <end position="448"/>
    </location>
</feature>
<evidence type="ECO:0000259" key="8">
    <source>
        <dbReference type="PROSITE" id="PS51986"/>
    </source>
</evidence>
<dbReference type="PROSITE" id="PS51987">
    <property type="entry name" value="GS_CATALYTIC"/>
    <property type="match status" value="1"/>
</dbReference>
<dbReference type="Pfam" id="PF03951">
    <property type="entry name" value="Gln-synt_N"/>
    <property type="match status" value="1"/>
</dbReference>
<dbReference type="SMART" id="SM01230">
    <property type="entry name" value="Gln-synt_C"/>
    <property type="match status" value="1"/>
</dbReference>
<name>A0A0G1CAY3_9BACT</name>
<sequence>MPKDNIKEVLERVKKDKVSFVDLQFTDFLGNIKSSTIPAYNLPDAMVRGVWIDGSSIEGYARIHESDMYLMPDPDTYALMPWRNNVETGRVARVICDVYKPNHEPFDGDPRQILKKVLMEAKQLGFEFYTGPECEFFLFPKDASGCILPQSKGNGYYFDLIMDETYLIKREIMEAIAQMGIITESSTHEVADNQHEIDIRYDKALRTADNTITLKMATKFIAFKHNFHATFMPKPFFGINGSGMHIHQSMWKGGRNAFYDKADKYGLSKIAYQYLAGQLKHVREISGVFAPTVNSYKRLTPGYEAPVYACWARINRSALIRVPKVSKGTEEKATRLEIRSPDPASNPYLTFAVLLKIGLEGIKKAMKAPEPVEENLFEFDDARLAKHYITKLPASLKEAIDEIEKGRIVRDIFGDYTWSRYLEAKKAEWDDFRIHVTDWEMAKYLEIT</sequence>
<evidence type="ECO:0000313" key="11">
    <source>
        <dbReference type="Proteomes" id="UP000034320"/>
    </source>
</evidence>
<dbReference type="SUPFAM" id="SSF55931">
    <property type="entry name" value="Glutamine synthetase/guanido kinase"/>
    <property type="match status" value="1"/>
</dbReference>
<protein>
    <recommendedName>
        <fullName evidence="3">Glutamine synthetase</fullName>
    </recommendedName>
    <alternativeName>
        <fullName evidence="5">Glutamate--ammonia ligase</fullName>
    </alternativeName>
</protein>
<evidence type="ECO:0000256" key="1">
    <source>
        <dbReference type="ARBA" id="ARBA00004496"/>
    </source>
</evidence>
<dbReference type="GO" id="GO:0004356">
    <property type="term" value="F:glutamine synthetase activity"/>
    <property type="evidence" value="ECO:0007669"/>
    <property type="project" value="InterPro"/>
</dbReference>
<dbReference type="PATRIC" id="fig|1618442.3.peg.630"/>
<dbReference type="PROSITE" id="PS51986">
    <property type="entry name" value="GS_BETA_GRASP"/>
    <property type="match status" value="1"/>
</dbReference>
<dbReference type="InterPro" id="IPR014746">
    <property type="entry name" value="Gln_synth/guanido_kin_cat_dom"/>
</dbReference>
<feature type="domain" description="GS beta-grasp" evidence="8">
    <location>
        <begin position="16"/>
        <end position="103"/>
    </location>
</feature>
<dbReference type="PROSITE" id="PS00181">
    <property type="entry name" value="GLNA_ATP"/>
    <property type="match status" value="1"/>
</dbReference>
<organism evidence="10 11">
    <name type="scientific">Candidatus Gottesmanbacteria bacterium GW2011_GWA2_42_18</name>
    <dbReference type="NCBI Taxonomy" id="1618442"/>
    <lineage>
        <taxon>Bacteria</taxon>
        <taxon>Candidatus Gottesmaniibacteriota</taxon>
    </lineage>
</organism>
<dbReference type="SUPFAM" id="SSF54368">
    <property type="entry name" value="Glutamine synthetase, N-terminal domain"/>
    <property type="match status" value="1"/>
</dbReference>
<keyword evidence="4" id="KW-0963">Cytoplasm</keyword>
<evidence type="ECO:0000259" key="9">
    <source>
        <dbReference type="PROSITE" id="PS51987"/>
    </source>
</evidence>
<dbReference type="GO" id="GO:0016020">
    <property type="term" value="C:membrane"/>
    <property type="evidence" value="ECO:0007669"/>
    <property type="project" value="TreeGrafter"/>
</dbReference>
<comment type="similarity">
    <text evidence="2 6 7">Belongs to the glutamine synthetase family.</text>
</comment>
<dbReference type="Gene3D" id="3.10.20.70">
    <property type="entry name" value="Glutamine synthetase, N-terminal domain"/>
    <property type="match status" value="1"/>
</dbReference>
<dbReference type="Gene3D" id="3.30.590.10">
    <property type="entry name" value="Glutamine synthetase/guanido kinase, catalytic domain"/>
    <property type="match status" value="1"/>
</dbReference>
<dbReference type="EMBL" id="LCDD01000013">
    <property type="protein sequence ID" value="KKS46793.1"/>
    <property type="molecule type" value="Genomic_DNA"/>
</dbReference>
<reference evidence="10 11" key="1">
    <citation type="journal article" date="2015" name="Nature">
        <title>rRNA introns, odd ribosomes, and small enigmatic genomes across a large radiation of phyla.</title>
        <authorList>
            <person name="Brown C.T."/>
            <person name="Hug L.A."/>
            <person name="Thomas B.C."/>
            <person name="Sharon I."/>
            <person name="Castelle C.J."/>
            <person name="Singh A."/>
            <person name="Wilkins M.J."/>
            <person name="Williams K.H."/>
            <person name="Banfield J.F."/>
        </authorList>
    </citation>
    <scope>NUCLEOTIDE SEQUENCE [LARGE SCALE GENOMIC DNA]</scope>
</reference>
<dbReference type="InterPro" id="IPR008147">
    <property type="entry name" value="Gln_synt_N"/>
</dbReference>
<comment type="subcellular location">
    <subcellularLocation>
        <location evidence="1">Cytoplasm</location>
    </subcellularLocation>
</comment>
<comment type="caution">
    <text evidence="10">The sequence shown here is derived from an EMBL/GenBank/DDBJ whole genome shotgun (WGS) entry which is preliminary data.</text>
</comment>
<evidence type="ECO:0000256" key="2">
    <source>
        <dbReference type="ARBA" id="ARBA00009897"/>
    </source>
</evidence>
<dbReference type="InterPro" id="IPR027303">
    <property type="entry name" value="Gln_synth_gly_rich_site"/>
</dbReference>
<proteinExistence type="inferred from homology"/>
<dbReference type="AlphaFoldDB" id="A0A0G1CAY3"/>
<evidence type="ECO:0000256" key="5">
    <source>
        <dbReference type="ARBA" id="ARBA00030668"/>
    </source>
</evidence>
<dbReference type="Proteomes" id="UP000034320">
    <property type="component" value="Unassembled WGS sequence"/>
</dbReference>
<dbReference type="InterPro" id="IPR036651">
    <property type="entry name" value="Gln_synt_N_sf"/>
</dbReference>
<dbReference type="InterPro" id="IPR008146">
    <property type="entry name" value="Gln_synth_cat_dom"/>
</dbReference>
<evidence type="ECO:0000256" key="4">
    <source>
        <dbReference type="ARBA" id="ARBA00022490"/>
    </source>
</evidence>
<dbReference type="Pfam" id="PF00120">
    <property type="entry name" value="Gln-synt_C"/>
    <property type="match status" value="1"/>
</dbReference>
<dbReference type="GO" id="GO:0005737">
    <property type="term" value="C:cytoplasm"/>
    <property type="evidence" value="ECO:0007669"/>
    <property type="project" value="UniProtKB-SubCell"/>
</dbReference>
<dbReference type="PANTHER" id="PTHR43407">
    <property type="entry name" value="GLUTAMINE SYNTHETASE"/>
    <property type="match status" value="1"/>
</dbReference>
<dbReference type="PANTHER" id="PTHR43407:SF1">
    <property type="entry name" value="LENGSIN"/>
    <property type="match status" value="1"/>
</dbReference>